<evidence type="ECO:0000313" key="2">
    <source>
        <dbReference type="Proteomes" id="UP000824151"/>
    </source>
</evidence>
<dbReference type="AlphaFoldDB" id="A0A9D1UV30"/>
<organism evidence="1 2">
    <name type="scientific">Candidatus Nesterenkonia stercoripullorum</name>
    <dbReference type="NCBI Taxonomy" id="2838701"/>
    <lineage>
        <taxon>Bacteria</taxon>
        <taxon>Bacillati</taxon>
        <taxon>Actinomycetota</taxon>
        <taxon>Actinomycetes</taxon>
        <taxon>Micrococcales</taxon>
        <taxon>Micrococcaceae</taxon>
        <taxon>Nesterenkonia</taxon>
    </lineage>
</organism>
<dbReference type="EMBL" id="DXGD01000469">
    <property type="protein sequence ID" value="HIX00967.1"/>
    <property type="molecule type" value="Genomic_DNA"/>
</dbReference>
<reference evidence="1" key="1">
    <citation type="journal article" date="2021" name="PeerJ">
        <title>Extensive microbial diversity within the chicken gut microbiome revealed by metagenomics and culture.</title>
        <authorList>
            <person name="Gilroy R."/>
            <person name="Ravi A."/>
            <person name="Getino M."/>
            <person name="Pursley I."/>
            <person name="Horton D.L."/>
            <person name="Alikhan N.F."/>
            <person name="Baker D."/>
            <person name="Gharbi K."/>
            <person name="Hall N."/>
            <person name="Watson M."/>
            <person name="Adriaenssens E.M."/>
            <person name="Foster-Nyarko E."/>
            <person name="Jarju S."/>
            <person name="Secka A."/>
            <person name="Antonio M."/>
            <person name="Oren A."/>
            <person name="Chaudhuri R.R."/>
            <person name="La Ragione R."/>
            <person name="Hildebrand F."/>
            <person name="Pallen M.J."/>
        </authorList>
    </citation>
    <scope>NUCLEOTIDE SEQUENCE</scope>
    <source>
        <strain evidence="1">ChiHejej3B27-3195</strain>
    </source>
</reference>
<feature type="non-terminal residue" evidence="1">
    <location>
        <position position="566"/>
    </location>
</feature>
<evidence type="ECO:0000313" key="1">
    <source>
        <dbReference type="EMBL" id="HIX00967.1"/>
    </source>
</evidence>
<name>A0A9D1UV30_9MICC</name>
<dbReference type="Proteomes" id="UP000824151">
    <property type="component" value="Unassembled WGS sequence"/>
</dbReference>
<protein>
    <submittedName>
        <fullName evidence="1">Terminase</fullName>
    </submittedName>
</protein>
<accession>A0A9D1UV30</accession>
<reference evidence="1" key="2">
    <citation type="submission" date="2021-04" db="EMBL/GenBank/DDBJ databases">
        <authorList>
            <person name="Gilroy R."/>
        </authorList>
    </citation>
    <scope>NUCLEOTIDE SEQUENCE</scope>
    <source>
        <strain evidence="1">ChiHejej3B27-3195</strain>
    </source>
</reference>
<gene>
    <name evidence="1" type="ORF">H9871_12590</name>
</gene>
<comment type="caution">
    <text evidence="1">The sequence shown here is derived from an EMBL/GenBank/DDBJ whole genome shotgun (WGS) entry which is preliminary data.</text>
</comment>
<sequence>MALALDAGAPAFVPSREAEYREIEDWYRERLTDPFRFAGTFPLYEPKLPEPWPVDAVRLGPTWQWDEGGWILPERTLGWRALSFAGYWLENKGRPWMYTMEQARFLLWFWSLDEQGQLDFHSAVLQRMKGHGKDPVGATVSTTVLVGDVEFDHFDHNGDPVGRQVTDAWVQIAAVSQDQTKNTMKLFPSLIPLRTRQHFGIQLGKLNVWARGDAAQIEAVTASPMAIEGGRPKLIIRAETQNWNASNGGIDMAGAMEGNAAKAEAGAPARVLDICNAYREGEDSVGQAEREAWESTQGDSAEFGDYGLMYDSLEAPEDAPLARDVIPDVLEYVKGDSYWLQTAAGGRVTKSILNPRNSQDESRRKWYNQRRAAEDAWIVASEIDPLIDTDQVLEPGEPVALFLDCAKTDDATILVACRMSDGHVFTIGLWQRPPGRRGDEWIVPRNEVDGEVRRMVATQQVVGFFGDPGHARDDESDAAFWDPLFSRWHQDFGRRLKVWARGTNGGRNAHAVMFDMAKKDVTGQFAAAVEFTLQEIKDAAFTWDGDVRMRRHLLHARRYPVDGVVS</sequence>
<proteinExistence type="predicted"/>